<dbReference type="RefSeq" id="WP_196418419.1">
    <property type="nucleotide sequence ID" value="NZ_JADQTO010000022.1"/>
</dbReference>
<gene>
    <name evidence="1" type="ORF">I4J89_34870</name>
</gene>
<comment type="caution">
    <text evidence="1">The sequence shown here is derived from an EMBL/GenBank/DDBJ whole genome shotgun (WGS) entry which is preliminary data.</text>
</comment>
<evidence type="ECO:0000313" key="2">
    <source>
        <dbReference type="Proteomes" id="UP000598146"/>
    </source>
</evidence>
<dbReference type="Proteomes" id="UP000598146">
    <property type="component" value="Unassembled WGS sequence"/>
</dbReference>
<sequence length="59" mass="6604">MMRQGAYGGWGKPLWPSVAALWEEIADNLAAIGPGDQPDRVPTSAGEWWFPAAWWHPDR</sequence>
<dbReference type="AlphaFoldDB" id="A0A931CEQ7"/>
<accession>A0A931CEQ7</accession>
<organism evidence="1 2">
    <name type="scientific">Actinoplanes aureus</name>
    <dbReference type="NCBI Taxonomy" id="2792083"/>
    <lineage>
        <taxon>Bacteria</taxon>
        <taxon>Bacillati</taxon>
        <taxon>Actinomycetota</taxon>
        <taxon>Actinomycetes</taxon>
        <taxon>Micromonosporales</taxon>
        <taxon>Micromonosporaceae</taxon>
        <taxon>Actinoplanes</taxon>
    </lineage>
</organism>
<reference evidence="1" key="1">
    <citation type="submission" date="2020-11" db="EMBL/GenBank/DDBJ databases">
        <title>Isolation and identification of active actinomycetes.</title>
        <authorList>
            <person name="Sun X."/>
        </authorList>
    </citation>
    <scope>NUCLEOTIDE SEQUENCE</scope>
    <source>
        <strain evidence="1">NEAU-A11</strain>
    </source>
</reference>
<proteinExistence type="predicted"/>
<dbReference type="EMBL" id="JADQTO010000022">
    <property type="protein sequence ID" value="MBG0566642.1"/>
    <property type="molecule type" value="Genomic_DNA"/>
</dbReference>
<protein>
    <submittedName>
        <fullName evidence="1">Uncharacterized protein</fullName>
    </submittedName>
</protein>
<keyword evidence="2" id="KW-1185">Reference proteome</keyword>
<name>A0A931CEQ7_9ACTN</name>
<evidence type="ECO:0000313" key="1">
    <source>
        <dbReference type="EMBL" id="MBG0566642.1"/>
    </source>
</evidence>